<dbReference type="EMBL" id="CP013243">
    <property type="protein sequence ID" value="APH16964.1"/>
    <property type="molecule type" value="Genomic_DNA"/>
</dbReference>
<sequence length="45" mass="5113">MKEDLQATIKKVGAKYKNAPMSLRIKIGKILEGKIKLSLLEEEKQ</sequence>
<proteinExistence type="predicted"/>
<evidence type="ECO:0000313" key="1">
    <source>
        <dbReference type="EMBL" id="APH16964.1"/>
    </source>
</evidence>
<evidence type="ECO:0000313" key="2">
    <source>
        <dbReference type="Proteomes" id="UP000182204"/>
    </source>
</evidence>
<accession>A0A1L3NLL0</accession>
<reference evidence="1 2" key="1">
    <citation type="submission" date="2015-11" db="EMBL/GenBank/DDBJ databases">
        <authorList>
            <person name="Hill K.K."/>
            <person name="Shirey T.B."/>
            <person name="Raphael B."/>
            <person name="Daligault H.E."/>
            <person name="Davenport K.W."/>
            <person name="Bruce D.C."/>
            <person name="Foley B.T."/>
            <person name="Johnson S.L."/>
        </authorList>
    </citation>
    <scope>NUCLEOTIDE SEQUENCE [LARGE SCALE GENOMIC DNA]</scope>
    <source>
        <strain evidence="1 2">CDC_1632</strain>
    </source>
</reference>
<organism evidence="1 2">
    <name type="scientific">Clostridium sporogenes</name>
    <dbReference type="NCBI Taxonomy" id="1509"/>
    <lineage>
        <taxon>Bacteria</taxon>
        <taxon>Bacillati</taxon>
        <taxon>Bacillota</taxon>
        <taxon>Clostridia</taxon>
        <taxon>Eubacteriales</taxon>
        <taxon>Clostridiaceae</taxon>
        <taxon>Clostridium</taxon>
    </lineage>
</organism>
<gene>
    <name evidence="1" type="ORF">NPD5_2140</name>
</gene>
<protein>
    <submittedName>
        <fullName evidence="1">Uncharacterized protein</fullName>
    </submittedName>
</protein>
<dbReference type="Proteomes" id="UP000182204">
    <property type="component" value="Chromosome"/>
</dbReference>
<dbReference type="RefSeq" id="WP_155119546.1">
    <property type="nucleotide sequence ID" value="NZ_CP013243.1"/>
</dbReference>
<dbReference type="AlphaFoldDB" id="A0A1L3NLL0"/>
<name>A0A1L3NLL0_CLOSG</name>